<protein>
    <submittedName>
        <fullName evidence="1">Uncharacterized protein</fullName>
    </submittedName>
</protein>
<accession>A0A176VFE5</accession>
<dbReference type="EMBL" id="LVLJ01003929">
    <property type="protein sequence ID" value="OAE19102.1"/>
    <property type="molecule type" value="Genomic_DNA"/>
</dbReference>
<evidence type="ECO:0000313" key="1">
    <source>
        <dbReference type="EMBL" id="OAE19102.1"/>
    </source>
</evidence>
<sequence>MSDFWPLVEPRQLKRILEPRVRVWSAAVRSDRRKGLWQGLASEAEAEAEDGVGLKTEGFERLLREALGARDRRSAGAIDAEPFRILTASTSLSFSGPERELPKLVRAMANKVLDASHGGMWQSVPPDTAKVYGLFCLRTPDLTTAG</sequence>
<dbReference type="Proteomes" id="UP000077202">
    <property type="component" value="Unassembled WGS sequence"/>
</dbReference>
<dbReference type="AlphaFoldDB" id="A0A176VFE5"/>
<reference evidence="1" key="1">
    <citation type="submission" date="2016-03" db="EMBL/GenBank/DDBJ databases">
        <title>Mechanisms controlling the formation of the plant cell surface in tip-growing cells are functionally conserved among land plants.</title>
        <authorList>
            <person name="Honkanen S."/>
            <person name="Jones V.A."/>
            <person name="Morieri G."/>
            <person name="Champion C."/>
            <person name="Hetherington A.J."/>
            <person name="Kelly S."/>
            <person name="Saint-Marcoux D."/>
            <person name="Proust H."/>
            <person name="Prescott H."/>
            <person name="Dolan L."/>
        </authorList>
    </citation>
    <scope>NUCLEOTIDE SEQUENCE [LARGE SCALE GENOMIC DNA]</scope>
    <source>
        <tissue evidence="1">Whole gametophyte</tissue>
    </source>
</reference>
<name>A0A176VFE5_MARPO</name>
<proteinExistence type="predicted"/>
<evidence type="ECO:0000313" key="2">
    <source>
        <dbReference type="Proteomes" id="UP000077202"/>
    </source>
</evidence>
<comment type="caution">
    <text evidence="1">The sequence shown here is derived from an EMBL/GenBank/DDBJ whole genome shotgun (WGS) entry which is preliminary data.</text>
</comment>
<keyword evidence="2" id="KW-1185">Reference proteome</keyword>
<organism evidence="1 2">
    <name type="scientific">Marchantia polymorpha subsp. ruderalis</name>
    <dbReference type="NCBI Taxonomy" id="1480154"/>
    <lineage>
        <taxon>Eukaryota</taxon>
        <taxon>Viridiplantae</taxon>
        <taxon>Streptophyta</taxon>
        <taxon>Embryophyta</taxon>
        <taxon>Marchantiophyta</taxon>
        <taxon>Marchantiopsida</taxon>
        <taxon>Marchantiidae</taxon>
        <taxon>Marchantiales</taxon>
        <taxon>Marchantiaceae</taxon>
        <taxon>Marchantia</taxon>
    </lineage>
</organism>
<gene>
    <name evidence="1" type="ORF">AXG93_2062s1130</name>
</gene>